<dbReference type="SMART" id="SM00028">
    <property type="entry name" value="TPR"/>
    <property type="match status" value="4"/>
</dbReference>
<feature type="chain" id="PRO_5045203836" evidence="2">
    <location>
        <begin position="29"/>
        <end position="561"/>
    </location>
</feature>
<accession>A0ABP3KM48</accession>
<organism evidence="3 4">
    <name type="scientific">Parasphingorhabdus litoris</name>
    <dbReference type="NCBI Taxonomy" id="394733"/>
    <lineage>
        <taxon>Bacteria</taxon>
        <taxon>Pseudomonadati</taxon>
        <taxon>Pseudomonadota</taxon>
        <taxon>Alphaproteobacteria</taxon>
        <taxon>Sphingomonadales</taxon>
        <taxon>Sphingomonadaceae</taxon>
        <taxon>Parasphingorhabdus</taxon>
    </lineage>
</organism>
<dbReference type="PANTHER" id="PTHR12558:SF13">
    <property type="entry name" value="CELL DIVISION CYCLE PROTEIN 27 HOMOLOG"/>
    <property type="match status" value="1"/>
</dbReference>
<evidence type="ECO:0000256" key="1">
    <source>
        <dbReference type="PROSITE-ProRule" id="PRU00339"/>
    </source>
</evidence>
<dbReference type="PANTHER" id="PTHR12558">
    <property type="entry name" value="CELL DIVISION CYCLE 16,23,27"/>
    <property type="match status" value="1"/>
</dbReference>
<dbReference type="InterPro" id="IPR011990">
    <property type="entry name" value="TPR-like_helical_dom_sf"/>
</dbReference>
<dbReference type="Pfam" id="PF13429">
    <property type="entry name" value="TPR_15"/>
    <property type="match status" value="1"/>
</dbReference>
<dbReference type="SUPFAM" id="SSF48452">
    <property type="entry name" value="TPR-like"/>
    <property type="match status" value="2"/>
</dbReference>
<dbReference type="RefSeq" id="WP_229953329.1">
    <property type="nucleotide sequence ID" value="NZ_BAAAEM010000003.1"/>
</dbReference>
<feature type="signal peptide" evidence="2">
    <location>
        <begin position="1"/>
        <end position="28"/>
    </location>
</feature>
<protein>
    <submittedName>
        <fullName evidence="3">Tetratricopeptide repeat protein</fullName>
    </submittedName>
</protein>
<comment type="caution">
    <text evidence="3">The sequence shown here is derived from an EMBL/GenBank/DDBJ whole genome shotgun (WGS) entry which is preliminary data.</text>
</comment>
<evidence type="ECO:0000256" key="2">
    <source>
        <dbReference type="SAM" id="SignalP"/>
    </source>
</evidence>
<dbReference type="InterPro" id="IPR019734">
    <property type="entry name" value="TPR_rpt"/>
</dbReference>
<dbReference type="PROSITE" id="PS50005">
    <property type="entry name" value="TPR"/>
    <property type="match status" value="2"/>
</dbReference>
<sequence>MEVPIIRICKISAFGILAVALAGSAAHAKRSSGAEGLNQYVEARLAESVDNPAVAAAIYADSLKSQPDNLLLAGKAYVKAIEAGKFDLAVKAVRSLDLRGQVEPEMPFLLFADAFARNDYKAAATASIELEALGNFAFLSPFLDAWIARATGESPLIGLAAAEKDKTAAYYHLEQFILQGLAGGNDLDIIPLLDKIVEANEARMGPVRIIAARHFLARKDTARAVALLKNERTGPEAKMLEDIRSGNIKKLAQKVNADIGLAFLFQRLSSDLRIQRADFLALIGAQAALRILPNNDYGHLVLGEAFSESQNGRAAKSEFKKISYDSAFSLLAISKEIASYAEENDYDGGQVRLNQIIDQDPETPQLQILLGQLLQMSGDHRSAADAFKRAISLAERRDFSDAVLANYWLSLGSAQEQAGLWPAGLESLKKANILQPDSASILNYLGYAQLERRENTASAMDAIRKAYKMRSSSPAITDSLGWAYFIVGEHEKAVNYLERARAGEPQDPTINEHLGDAYWTVGRKYEARYAWKSAKLFADAEDMQRLADKIDLGLRADLVSP</sequence>
<gene>
    <name evidence="3" type="ORF">GCM10009096_26330</name>
</gene>
<dbReference type="Gene3D" id="1.25.40.10">
    <property type="entry name" value="Tetratricopeptide repeat domain"/>
    <property type="match status" value="2"/>
</dbReference>
<keyword evidence="1" id="KW-0802">TPR repeat</keyword>
<evidence type="ECO:0000313" key="3">
    <source>
        <dbReference type="EMBL" id="GAA0482694.1"/>
    </source>
</evidence>
<keyword evidence="2" id="KW-0732">Signal</keyword>
<feature type="repeat" description="TPR" evidence="1">
    <location>
        <begin position="474"/>
        <end position="507"/>
    </location>
</feature>
<feature type="repeat" description="TPR" evidence="1">
    <location>
        <begin position="364"/>
        <end position="397"/>
    </location>
</feature>
<name>A0ABP3KM48_9SPHN</name>
<keyword evidence="4" id="KW-1185">Reference proteome</keyword>
<reference evidence="4" key="1">
    <citation type="journal article" date="2019" name="Int. J. Syst. Evol. Microbiol.">
        <title>The Global Catalogue of Microorganisms (GCM) 10K type strain sequencing project: providing services to taxonomists for standard genome sequencing and annotation.</title>
        <authorList>
            <consortium name="The Broad Institute Genomics Platform"/>
            <consortium name="The Broad Institute Genome Sequencing Center for Infectious Disease"/>
            <person name="Wu L."/>
            <person name="Ma J."/>
        </authorList>
    </citation>
    <scope>NUCLEOTIDE SEQUENCE [LARGE SCALE GENOMIC DNA]</scope>
    <source>
        <strain evidence="4">JCM 14162</strain>
    </source>
</reference>
<proteinExistence type="predicted"/>
<dbReference type="EMBL" id="BAAAEM010000003">
    <property type="protein sequence ID" value="GAA0482694.1"/>
    <property type="molecule type" value="Genomic_DNA"/>
</dbReference>
<evidence type="ECO:0000313" key="4">
    <source>
        <dbReference type="Proteomes" id="UP001500713"/>
    </source>
</evidence>
<dbReference type="Proteomes" id="UP001500713">
    <property type="component" value="Unassembled WGS sequence"/>
</dbReference>